<protein>
    <recommendedName>
        <fullName evidence="4 10">Indole-3-glycerol phosphate synthase</fullName>
        <shortName evidence="10">IGPS</shortName>
        <ecNumber evidence="3 10">4.1.1.48</ecNumber>
    </recommendedName>
</protein>
<dbReference type="EC" id="4.1.1.48" evidence="3 10"/>
<dbReference type="PANTHER" id="PTHR22854:SF2">
    <property type="entry name" value="INDOLE-3-GLYCEROL-PHOSPHATE SYNTHASE"/>
    <property type="match status" value="1"/>
</dbReference>
<feature type="domain" description="Indole-3-glycerol phosphate synthase" evidence="11">
    <location>
        <begin position="7"/>
        <end position="259"/>
    </location>
</feature>
<evidence type="ECO:0000313" key="12">
    <source>
        <dbReference type="EMBL" id="APL94748.1"/>
    </source>
</evidence>
<comment type="similarity">
    <text evidence="10">Belongs to the TrpC family.</text>
</comment>
<dbReference type="Proteomes" id="UP000004550">
    <property type="component" value="Chromosome"/>
</dbReference>
<dbReference type="PANTHER" id="PTHR22854">
    <property type="entry name" value="TRYPTOPHAN BIOSYNTHESIS PROTEIN"/>
    <property type="match status" value="1"/>
</dbReference>
<comment type="pathway">
    <text evidence="2 10">Amino-acid biosynthesis; L-tryptophan biosynthesis; L-tryptophan from chorismate: step 4/5.</text>
</comment>
<evidence type="ECO:0000256" key="2">
    <source>
        <dbReference type="ARBA" id="ARBA00004696"/>
    </source>
</evidence>
<dbReference type="HAMAP" id="MF_00134_B">
    <property type="entry name" value="IGPS_B"/>
    <property type="match status" value="1"/>
</dbReference>
<dbReference type="UniPathway" id="UPA00035">
    <property type="reaction ID" value="UER00043"/>
</dbReference>
<evidence type="ECO:0000256" key="6">
    <source>
        <dbReference type="ARBA" id="ARBA00022793"/>
    </source>
</evidence>
<evidence type="ECO:0000313" key="13">
    <source>
        <dbReference type="Proteomes" id="UP000004550"/>
    </source>
</evidence>
<proteinExistence type="inferred from homology"/>
<evidence type="ECO:0000256" key="7">
    <source>
        <dbReference type="ARBA" id="ARBA00022822"/>
    </source>
</evidence>
<dbReference type="GO" id="GO:0000162">
    <property type="term" value="P:L-tryptophan biosynthetic process"/>
    <property type="evidence" value="ECO:0007669"/>
    <property type="project" value="UniProtKB-UniRule"/>
</dbReference>
<evidence type="ECO:0000256" key="9">
    <source>
        <dbReference type="ARBA" id="ARBA00023239"/>
    </source>
</evidence>
<evidence type="ECO:0000256" key="10">
    <source>
        <dbReference type="HAMAP-Rule" id="MF_00134"/>
    </source>
</evidence>
<dbReference type="KEGG" id="sinb:SIDU_09630"/>
<evidence type="ECO:0000256" key="3">
    <source>
        <dbReference type="ARBA" id="ARBA00012362"/>
    </source>
</evidence>
<dbReference type="AlphaFoldDB" id="A0A1L5BPM2"/>
<dbReference type="InterPro" id="IPR045186">
    <property type="entry name" value="Indole-3-glycerol_P_synth"/>
</dbReference>
<evidence type="ECO:0000256" key="4">
    <source>
        <dbReference type="ARBA" id="ARBA00018080"/>
    </source>
</evidence>
<dbReference type="InterPro" id="IPR011060">
    <property type="entry name" value="RibuloseP-bd_barrel"/>
</dbReference>
<evidence type="ECO:0000256" key="1">
    <source>
        <dbReference type="ARBA" id="ARBA00001633"/>
    </source>
</evidence>
<comment type="catalytic activity">
    <reaction evidence="1 10">
        <text>1-(2-carboxyphenylamino)-1-deoxy-D-ribulose 5-phosphate + H(+) = (1S,2R)-1-C-(indol-3-yl)glycerol 3-phosphate + CO2 + H2O</text>
        <dbReference type="Rhea" id="RHEA:23476"/>
        <dbReference type="ChEBI" id="CHEBI:15377"/>
        <dbReference type="ChEBI" id="CHEBI:15378"/>
        <dbReference type="ChEBI" id="CHEBI:16526"/>
        <dbReference type="ChEBI" id="CHEBI:58613"/>
        <dbReference type="ChEBI" id="CHEBI:58866"/>
        <dbReference type="EC" id="4.1.1.48"/>
    </reaction>
</comment>
<reference evidence="12 13" key="1">
    <citation type="journal article" date="2012" name="J. Bacteriol.">
        <title>Genome sequence of Sphingobium indicum B90A, a hexachlorocyclohexane-degrading bacterium.</title>
        <authorList>
            <person name="Anand S."/>
            <person name="Sangwan N."/>
            <person name="Lata P."/>
            <person name="Kaur J."/>
            <person name="Dua A."/>
            <person name="Singh A.K."/>
            <person name="Verma M."/>
            <person name="Kaur J."/>
            <person name="Khurana J.P."/>
            <person name="Khurana P."/>
            <person name="Mathur S."/>
            <person name="Lal R."/>
        </authorList>
    </citation>
    <scope>NUCLEOTIDE SEQUENCE [LARGE SCALE GENOMIC DNA]</scope>
    <source>
        <strain evidence="13">DSM 16412 / CCM 7286 / MTCC 6364 / B90A</strain>
    </source>
</reference>
<keyword evidence="8 10" id="KW-0057">Aromatic amino acid biosynthesis</keyword>
<keyword evidence="7 10" id="KW-0822">Tryptophan biosynthesis</keyword>
<dbReference type="CDD" id="cd00331">
    <property type="entry name" value="IGPS"/>
    <property type="match status" value="1"/>
</dbReference>
<dbReference type="NCBIfam" id="NF001377">
    <property type="entry name" value="PRK00278.2-4"/>
    <property type="match status" value="1"/>
</dbReference>
<dbReference type="Gene3D" id="3.20.20.70">
    <property type="entry name" value="Aldolase class I"/>
    <property type="match status" value="1"/>
</dbReference>
<dbReference type="NCBIfam" id="NF001373">
    <property type="entry name" value="PRK00278.1-6"/>
    <property type="match status" value="1"/>
</dbReference>
<dbReference type="GO" id="GO:0004640">
    <property type="term" value="F:phosphoribosylanthranilate isomerase activity"/>
    <property type="evidence" value="ECO:0007669"/>
    <property type="project" value="TreeGrafter"/>
</dbReference>
<dbReference type="InterPro" id="IPR013785">
    <property type="entry name" value="Aldolase_TIM"/>
</dbReference>
<keyword evidence="5 10" id="KW-0028">Amino-acid biosynthesis</keyword>
<dbReference type="GO" id="GO:0004425">
    <property type="term" value="F:indole-3-glycerol-phosphate synthase activity"/>
    <property type="evidence" value="ECO:0007669"/>
    <property type="project" value="UniProtKB-UniRule"/>
</dbReference>
<sequence length="263" mass="28472">MTNKLIEICDVKRDEVARRKAATPISSLHARAAAQTPPRGFRKALDDAARSGFGLIAEVKKASPSKGLIRPDFDPPAHARAYAAGGAACLSVLTDEPYFQGHDDYLVAARSACALPVLRKDFMVDPWQVLESRSFGADAILIIVAALDDNQMAEIEDAALGLGMDALVEVHDAQELERAMKLRSRLIGVNNRDLRDFTVDFARTYELVGQAPEGCTFVAESGIGGHDDLIAMSDHGVHCFLVGETLMRQADVEAATRKLLTGR</sequence>
<evidence type="ECO:0000259" key="11">
    <source>
        <dbReference type="Pfam" id="PF00218"/>
    </source>
</evidence>
<evidence type="ECO:0000256" key="8">
    <source>
        <dbReference type="ARBA" id="ARBA00023141"/>
    </source>
</evidence>
<dbReference type="RefSeq" id="WP_007687736.1">
    <property type="nucleotide sequence ID" value="NZ_CP013070.1"/>
</dbReference>
<dbReference type="PROSITE" id="PS00614">
    <property type="entry name" value="IGPS"/>
    <property type="match status" value="1"/>
</dbReference>
<dbReference type="EMBL" id="CP013070">
    <property type="protein sequence ID" value="APL94748.1"/>
    <property type="molecule type" value="Genomic_DNA"/>
</dbReference>
<dbReference type="SUPFAM" id="SSF51366">
    <property type="entry name" value="Ribulose-phoshate binding barrel"/>
    <property type="match status" value="1"/>
</dbReference>
<keyword evidence="6 10" id="KW-0210">Decarboxylase</keyword>
<organism evidence="12 13">
    <name type="scientific">Sphingobium indicum (strain DSM 16412 / CCM 7286 / MTCC 6364 / B90A)</name>
    <dbReference type="NCBI Taxonomy" id="861109"/>
    <lineage>
        <taxon>Bacteria</taxon>
        <taxon>Pseudomonadati</taxon>
        <taxon>Pseudomonadota</taxon>
        <taxon>Alphaproteobacteria</taxon>
        <taxon>Sphingomonadales</taxon>
        <taxon>Sphingomonadaceae</taxon>
        <taxon>Sphingobium</taxon>
    </lineage>
</organism>
<name>A0A1L5BPM2_SPHIB</name>
<dbReference type="NCBIfam" id="NF001370">
    <property type="entry name" value="PRK00278.1-2"/>
    <property type="match status" value="1"/>
</dbReference>
<gene>
    <name evidence="10" type="primary">trpC</name>
    <name evidence="12" type="ORF">SIDU_09630</name>
</gene>
<dbReference type="InterPro" id="IPR013798">
    <property type="entry name" value="Indole-3-glycerol_P_synth_dom"/>
</dbReference>
<keyword evidence="9 10" id="KW-0456">Lyase</keyword>
<evidence type="ECO:0000256" key="5">
    <source>
        <dbReference type="ARBA" id="ARBA00022605"/>
    </source>
</evidence>
<dbReference type="Pfam" id="PF00218">
    <property type="entry name" value="IGPS"/>
    <property type="match status" value="1"/>
</dbReference>
<accession>A0A1L5BPM2</accession>
<dbReference type="InterPro" id="IPR001468">
    <property type="entry name" value="Indole-3-GlycerolPSynthase_CS"/>
</dbReference>
<dbReference type="FunFam" id="3.20.20.70:FF:000024">
    <property type="entry name" value="Indole-3-glycerol phosphate synthase"/>
    <property type="match status" value="1"/>
</dbReference>